<dbReference type="EMBL" id="MFAA01000014">
    <property type="protein sequence ID" value="OGD69149.1"/>
    <property type="molecule type" value="Genomic_DNA"/>
</dbReference>
<dbReference type="AlphaFoldDB" id="A0A1F5EP08"/>
<comment type="caution">
    <text evidence="1">The sequence shown here is derived from an EMBL/GenBank/DDBJ whole genome shotgun (WGS) entry which is preliminary data.</text>
</comment>
<sequence length="132" mass="14796">MNTGVVGVSEKAKKISSFVEDSFWDSISIEEALLLNRINKVFLCIQEKGSIVRPACGQQGFHFCGKEEKSDFILKFHKGLGSHKTMSVSVCEQKSELVREKITRAIGRAPSITCPSKDRMVFWWTNISGLIN</sequence>
<accession>A0A1F5EP08</accession>
<evidence type="ECO:0000313" key="1">
    <source>
        <dbReference type="EMBL" id="OGD69149.1"/>
    </source>
</evidence>
<protein>
    <submittedName>
        <fullName evidence="1">Uncharacterized protein</fullName>
    </submittedName>
</protein>
<proteinExistence type="predicted"/>
<dbReference type="Proteomes" id="UP000185891">
    <property type="component" value="Unassembled WGS sequence"/>
</dbReference>
<name>A0A1F5EP08_9BACT</name>
<reference evidence="1 2" key="1">
    <citation type="journal article" date="2016" name="Nat. Commun.">
        <title>Thousands of microbial genomes shed light on interconnected biogeochemical processes in an aquifer system.</title>
        <authorList>
            <person name="Anantharaman K."/>
            <person name="Brown C.T."/>
            <person name="Hug L.A."/>
            <person name="Sharon I."/>
            <person name="Castelle C.J."/>
            <person name="Probst A.J."/>
            <person name="Thomas B.C."/>
            <person name="Singh A."/>
            <person name="Wilkins M.J."/>
            <person name="Karaoz U."/>
            <person name="Brodie E.L."/>
            <person name="Williams K.H."/>
            <person name="Hubbard S.S."/>
            <person name="Banfield J.F."/>
        </authorList>
    </citation>
    <scope>NUCLEOTIDE SEQUENCE [LARGE SCALE GENOMIC DNA]</scope>
</reference>
<organism evidence="1 2">
    <name type="scientific">Candidatus Campbellbacteria bacterium RIFCSPHIGHO2_12_FULL_35_10</name>
    <dbReference type="NCBI Taxonomy" id="1797578"/>
    <lineage>
        <taxon>Bacteria</taxon>
        <taxon>Candidatus Campbelliibacteriota</taxon>
    </lineage>
</organism>
<evidence type="ECO:0000313" key="2">
    <source>
        <dbReference type="Proteomes" id="UP000185891"/>
    </source>
</evidence>
<gene>
    <name evidence="1" type="ORF">A3E89_00900</name>
</gene>